<gene>
    <name evidence="2" type="ORF">TWF696_003494</name>
</gene>
<organism evidence="2 3">
    <name type="scientific">Orbilia brochopaga</name>
    <dbReference type="NCBI Taxonomy" id="3140254"/>
    <lineage>
        <taxon>Eukaryota</taxon>
        <taxon>Fungi</taxon>
        <taxon>Dikarya</taxon>
        <taxon>Ascomycota</taxon>
        <taxon>Pezizomycotina</taxon>
        <taxon>Orbiliomycetes</taxon>
        <taxon>Orbiliales</taxon>
        <taxon>Orbiliaceae</taxon>
        <taxon>Orbilia</taxon>
    </lineage>
</organism>
<evidence type="ECO:0000256" key="1">
    <source>
        <dbReference type="SAM" id="MobiDB-lite"/>
    </source>
</evidence>
<comment type="caution">
    <text evidence="2">The sequence shown here is derived from an EMBL/GenBank/DDBJ whole genome shotgun (WGS) entry which is preliminary data.</text>
</comment>
<dbReference type="Proteomes" id="UP001375240">
    <property type="component" value="Unassembled WGS sequence"/>
</dbReference>
<feature type="compositionally biased region" description="Polar residues" evidence="1">
    <location>
        <begin position="1"/>
        <end position="15"/>
    </location>
</feature>
<keyword evidence="3" id="KW-1185">Reference proteome</keyword>
<evidence type="ECO:0000313" key="3">
    <source>
        <dbReference type="Proteomes" id="UP001375240"/>
    </source>
</evidence>
<feature type="region of interest" description="Disordered" evidence="1">
    <location>
        <begin position="82"/>
        <end position="103"/>
    </location>
</feature>
<reference evidence="2 3" key="1">
    <citation type="submission" date="2019-10" db="EMBL/GenBank/DDBJ databases">
        <authorList>
            <person name="Palmer J.M."/>
        </authorList>
    </citation>
    <scope>NUCLEOTIDE SEQUENCE [LARGE SCALE GENOMIC DNA]</scope>
    <source>
        <strain evidence="2 3">TWF696</strain>
    </source>
</reference>
<dbReference type="AlphaFoldDB" id="A0AAV9TXA9"/>
<sequence>MNFESSITTTISTPAQDWERYRKEHSNSNIKDRLRRTKKERAKDAETSGLSLQEAYQREEEFLSVPDPPNIKVFQQVSITYSDKPPRTTTMSDETENRPPTVGLVPVKRAAPPTIAPPNPTKQPSPIIHHSTVAADSDRGAVRTQVLRGSSAVTGLSRHEFKRDGQFGEPPPNPIGVSLTPLATNPANICTVELDTNICKTEWLKSTIDWPYGHLFDHYRTGFDDAKYAEPDARRLTAIKGVNFAEDAAITQYQ</sequence>
<dbReference type="EMBL" id="JAVHNQ010000018">
    <property type="protein sequence ID" value="KAK6330397.1"/>
    <property type="molecule type" value="Genomic_DNA"/>
</dbReference>
<protein>
    <submittedName>
        <fullName evidence="2">Uncharacterized protein</fullName>
    </submittedName>
</protein>
<proteinExistence type="predicted"/>
<feature type="compositionally biased region" description="Polar residues" evidence="1">
    <location>
        <begin position="82"/>
        <end position="92"/>
    </location>
</feature>
<feature type="compositionally biased region" description="Basic and acidic residues" evidence="1">
    <location>
        <begin position="17"/>
        <end position="32"/>
    </location>
</feature>
<feature type="region of interest" description="Disordered" evidence="1">
    <location>
        <begin position="1"/>
        <end position="50"/>
    </location>
</feature>
<accession>A0AAV9TXA9</accession>
<name>A0AAV9TXA9_9PEZI</name>
<evidence type="ECO:0000313" key="2">
    <source>
        <dbReference type="EMBL" id="KAK6330397.1"/>
    </source>
</evidence>